<evidence type="ECO:0000313" key="1">
    <source>
        <dbReference type="EMBL" id="PWV17916.1"/>
    </source>
</evidence>
<dbReference type="Proteomes" id="UP000246078">
    <property type="component" value="Unassembled WGS sequence"/>
</dbReference>
<dbReference type="VEuPathDB" id="TriTrypDB:TcBrA4_0099150"/>
<dbReference type="VEuPathDB" id="TriTrypDB:TcCLB.508681.31"/>
<gene>
    <name evidence="1" type="ORF">C3747_15g487</name>
</gene>
<organism evidence="1 2">
    <name type="scientific">Trypanosoma cruzi</name>
    <dbReference type="NCBI Taxonomy" id="5693"/>
    <lineage>
        <taxon>Eukaryota</taxon>
        <taxon>Discoba</taxon>
        <taxon>Euglenozoa</taxon>
        <taxon>Kinetoplastea</taxon>
        <taxon>Metakinetoplastina</taxon>
        <taxon>Trypanosomatida</taxon>
        <taxon>Trypanosomatidae</taxon>
        <taxon>Trypanosoma</taxon>
        <taxon>Schizotrypanum</taxon>
    </lineage>
</organism>
<dbReference type="AlphaFoldDB" id="A0A2V2XAS5"/>
<reference evidence="1 2" key="1">
    <citation type="journal article" date="2018" name="Microb. Genom.">
        <title>Expanding an expanded genome: long-read sequencing of Trypanosoma cruzi.</title>
        <authorList>
            <person name="Berna L."/>
            <person name="Rodriguez M."/>
            <person name="Chiribao M.L."/>
            <person name="Parodi-Talice A."/>
            <person name="Pita S."/>
            <person name="Rijo G."/>
            <person name="Alvarez-Valin F."/>
            <person name="Robello C."/>
        </authorList>
    </citation>
    <scope>NUCLEOTIDE SEQUENCE [LARGE SCALE GENOMIC DNA]</scope>
    <source>
        <strain evidence="1 2">TCC</strain>
    </source>
</reference>
<name>A0A2V2XAS5_TRYCR</name>
<dbReference type="EMBL" id="PRFC01000015">
    <property type="protein sequence ID" value="PWV17916.1"/>
    <property type="molecule type" value="Genomic_DNA"/>
</dbReference>
<sequence length="236" mass="25633">MESTIFTETVSTAACVSAASRGTVEARKHTLTVLDHLVTHIVDVPFCLARRAEERAHGCSLSLFTVACPGTKLVMLNPRRYPTSHSSQTDGSPAWSHCPNILFVPDSSGGSLLLHYGRRLGPTRIDTTLTRGVEAAPARLRTGVLLNYGWLLRPLQLAIPSTCCWCNSDAAQQARNEPRTETPPPPAGPHPATIRRPADCPVYGKHCGCRVGVVTHMANVCGITRSQALWEVNFSW</sequence>
<dbReference type="VEuPathDB" id="TriTrypDB:TcG_08848"/>
<protein>
    <submittedName>
        <fullName evidence="1">Uncharacterized protein</fullName>
    </submittedName>
</protein>
<dbReference type="VEuPathDB" id="TriTrypDB:ECC02_010956"/>
<dbReference type="VEuPathDB" id="TriTrypDB:TCSYLVIO_008726"/>
<dbReference type="VEuPathDB" id="TriTrypDB:TcCLB.510499.20"/>
<proteinExistence type="predicted"/>
<evidence type="ECO:0000313" key="2">
    <source>
        <dbReference type="Proteomes" id="UP000246078"/>
    </source>
</evidence>
<dbReference type="VEuPathDB" id="TriTrypDB:TcCLB.511487.51"/>
<dbReference type="VEuPathDB" id="TriTrypDB:C4B63_66g15"/>
<dbReference type="VEuPathDB" id="TriTrypDB:Tc_MARK_3986"/>
<dbReference type="VEuPathDB" id="TriTrypDB:TcCL_ESM07384"/>
<dbReference type="VEuPathDB" id="TriTrypDB:C3747_15g487"/>
<comment type="caution">
    <text evidence="1">The sequence shown here is derived from an EMBL/GenBank/DDBJ whole genome shotgun (WGS) entry which is preliminary data.</text>
</comment>
<accession>A0A2V2XAS5</accession>
<dbReference type="VEuPathDB" id="TriTrypDB:TCDM_11539"/>
<dbReference type="VEuPathDB" id="TriTrypDB:TcYC6_0036780"/>